<dbReference type="EMBL" id="BONJ01000014">
    <property type="protein sequence ID" value="GIG14546.1"/>
    <property type="molecule type" value="Genomic_DNA"/>
</dbReference>
<organism evidence="2 3">
    <name type="scientific">Catellatospora methionotrophica</name>
    <dbReference type="NCBI Taxonomy" id="121620"/>
    <lineage>
        <taxon>Bacteria</taxon>
        <taxon>Bacillati</taxon>
        <taxon>Actinomycetota</taxon>
        <taxon>Actinomycetes</taxon>
        <taxon>Micromonosporales</taxon>
        <taxon>Micromonosporaceae</taxon>
        <taxon>Catellatospora</taxon>
    </lineage>
</organism>
<dbReference type="Proteomes" id="UP000660339">
    <property type="component" value="Unassembled WGS sequence"/>
</dbReference>
<proteinExistence type="predicted"/>
<evidence type="ECO:0000313" key="3">
    <source>
        <dbReference type="Proteomes" id="UP000660339"/>
    </source>
</evidence>
<evidence type="ECO:0000313" key="2">
    <source>
        <dbReference type="EMBL" id="GIG14546.1"/>
    </source>
</evidence>
<feature type="compositionally biased region" description="Low complexity" evidence="1">
    <location>
        <begin position="393"/>
        <end position="407"/>
    </location>
</feature>
<dbReference type="Gene3D" id="3.40.50.720">
    <property type="entry name" value="NAD(P)-binding Rossmann-like Domain"/>
    <property type="match status" value="1"/>
</dbReference>
<gene>
    <name evidence="2" type="ORF">Cme02nite_28780</name>
</gene>
<dbReference type="AlphaFoldDB" id="A0A8J3PGQ2"/>
<dbReference type="RefSeq" id="WP_166377894.1">
    <property type="nucleotide sequence ID" value="NZ_BAAATT010000007.1"/>
</dbReference>
<reference evidence="2" key="1">
    <citation type="submission" date="2021-01" db="EMBL/GenBank/DDBJ databases">
        <title>Whole genome shotgun sequence of Catellatospora methionotrophica NBRC 14553.</title>
        <authorList>
            <person name="Komaki H."/>
            <person name="Tamura T."/>
        </authorList>
    </citation>
    <scope>NUCLEOTIDE SEQUENCE</scope>
    <source>
        <strain evidence="2">NBRC 14553</strain>
    </source>
</reference>
<name>A0A8J3PGQ2_9ACTN</name>
<feature type="region of interest" description="Disordered" evidence="1">
    <location>
        <begin position="385"/>
        <end position="407"/>
    </location>
</feature>
<accession>A0A8J3PGQ2</accession>
<evidence type="ECO:0000256" key="1">
    <source>
        <dbReference type="SAM" id="MobiDB-lite"/>
    </source>
</evidence>
<sequence>MNPIPGSYLRTLTPPVLAGEGEQVSAATLSYFGTNVARRLGLTPAALRARLGDAPFVTALMDTPLGCTAIFTLPLTYRDMVRDDATTVHYAQAAIAQARAMGAGHVSLAGLLASATGYGRLLDAPDGTLTTGHATTVAAIVRTVEHVLDVSARHWAHEAVTVLGLGSIGQATVTATLATLGAPRRLVLSDLPGKRAAVEQFADRLRQERPGLDVAVADATAPGGHGHRAGLVIGCTSTPNALDVDRLAPGCIIVDDSVPHCFDVGRAYARVDAAADLLLANGGLLALAEPFPVRSYAPPLLHELGWNAGVHHDRTITSCILSPLLMAAEPELPATLGMGVPVPTVVANLAVLDRLAVTAPPIRCAGRAPDAAYLARFAERFGTAPAADPPARAPGAVTAAGPAAPNH</sequence>
<comment type="caution">
    <text evidence="2">The sequence shown here is derived from an EMBL/GenBank/DDBJ whole genome shotgun (WGS) entry which is preliminary data.</text>
</comment>
<protein>
    <submittedName>
        <fullName evidence="2">Uncharacterized protein</fullName>
    </submittedName>
</protein>
<keyword evidence="3" id="KW-1185">Reference proteome</keyword>